<dbReference type="GO" id="GO:0005737">
    <property type="term" value="C:cytoplasm"/>
    <property type="evidence" value="ECO:0007669"/>
    <property type="project" value="UniProtKB-SubCell"/>
</dbReference>
<dbReference type="GO" id="GO:0008760">
    <property type="term" value="F:UDP-N-acetylglucosamine 1-carboxyvinyltransferase activity"/>
    <property type="evidence" value="ECO:0007669"/>
    <property type="project" value="UniProtKB-UniRule"/>
</dbReference>
<dbReference type="RefSeq" id="WP_171836667.1">
    <property type="nucleotide sequence ID" value="NZ_CP053708.1"/>
</dbReference>
<dbReference type="InterPro" id="IPR013792">
    <property type="entry name" value="RNA3'P_cycl/enolpyr_Trfase_a/b"/>
</dbReference>
<comment type="subcellular location">
    <subcellularLocation>
        <location evidence="1 12">Cytoplasm</location>
    </subcellularLocation>
</comment>
<keyword evidence="8 12" id="KW-0131">Cell cycle</keyword>
<evidence type="ECO:0000256" key="8">
    <source>
        <dbReference type="ARBA" id="ARBA00023306"/>
    </source>
</evidence>
<name>A0A6M8HR63_9PROT</name>
<reference evidence="14 15" key="1">
    <citation type="journal article" date="2014" name="World J. Microbiol. Biotechnol.">
        <title>Biodiversity and physiological characteristics of Antarctic and Arctic lichens-associated bacteria.</title>
        <authorList>
            <person name="Lee Y.M."/>
            <person name="Kim E.H."/>
            <person name="Lee H.K."/>
            <person name="Hong S.G."/>
        </authorList>
    </citation>
    <scope>NUCLEOTIDE SEQUENCE [LARGE SCALE GENOMIC DNA]</scope>
    <source>
        <strain evidence="14 15">PAMC 26569</strain>
    </source>
</reference>
<keyword evidence="5 12" id="KW-0808">Transferase</keyword>
<keyword evidence="3 12" id="KW-0963">Cytoplasm</keyword>
<keyword evidence="7 12" id="KW-0573">Peptidoglycan synthesis</keyword>
<feature type="active site" description="Proton donor" evidence="12">
    <location>
        <position position="145"/>
    </location>
</feature>
<evidence type="ECO:0000256" key="3">
    <source>
        <dbReference type="ARBA" id="ARBA00022490"/>
    </source>
</evidence>
<organism evidence="14 15">
    <name type="scientific">Lichenicola cladoniae</name>
    <dbReference type="NCBI Taxonomy" id="1484109"/>
    <lineage>
        <taxon>Bacteria</taxon>
        <taxon>Pseudomonadati</taxon>
        <taxon>Pseudomonadota</taxon>
        <taxon>Alphaproteobacteria</taxon>
        <taxon>Acetobacterales</taxon>
        <taxon>Acetobacteraceae</taxon>
        <taxon>Lichenicola</taxon>
    </lineage>
</organism>
<dbReference type="Gene3D" id="3.65.10.10">
    <property type="entry name" value="Enolpyruvate transferase domain"/>
    <property type="match status" value="2"/>
</dbReference>
<dbReference type="EC" id="2.5.1.7" evidence="12"/>
<dbReference type="SUPFAM" id="SSF55205">
    <property type="entry name" value="EPT/RTPC-like"/>
    <property type="match status" value="1"/>
</dbReference>
<evidence type="ECO:0000256" key="6">
    <source>
        <dbReference type="ARBA" id="ARBA00022960"/>
    </source>
</evidence>
<dbReference type="InterPro" id="IPR050068">
    <property type="entry name" value="MurA_subfamily"/>
</dbReference>
<dbReference type="GO" id="GO:0009252">
    <property type="term" value="P:peptidoglycan biosynthetic process"/>
    <property type="evidence" value="ECO:0007669"/>
    <property type="project" value="UniProtKB-UniRule"/>
</dbReference>
<dbReference type="InterPro" id="IPR001986">
    <property type="entry name" value="Enolpyruvate_Tfrase_dom"/>
</dbReference>
<comment type="similarity">
    <text evidence="10 12">Belongs to the EPSP synthase family. MurA subfamily.</text>
</comment>
<keyword evidence="6 12" id="KW-0133">Cell shape</keyword>
<feature type="binding site" evidence="12">
    <location>
        <begin position="45"/>
        <end position="46"/>
    </location>
    <ligand>
        <name>phosphoenolpyruvate</name>
        <dbReference type="ChEBI" id="CHEBI:58702"/>
    </ligand>
</feature>
<keyword evidence="4 12" id="KW-0132">Cell division</keyword>
<dbReference type="HAMAP" id="MF_00111">
    <property type="entry name" value="MurA"/>
    <property type="match status" value="1"/>
</dbReference>
<evidence type="ECO:0000256" key="11">
    <source>
        <dbReference type="ARBA" id="ARBA00047527"/>
    </source>
</evidence>
<evidence type="ECO:0000256" key="9">
    <source>
        <dbReference type="ARBA" id="ARBA00023316"/>
    </source>
</evidence>
<keyword evidence="15" id="KW-1185">Reference proteome</keyword>
<comment type="function">
    <text evidence="12">Cell wall formation. Adds enolpyruvyl to UDP-N-acetylglucosamine.</text>
</comment>
<evidence type="ECO:0000256" key="12">
    <source>
        <dbReference type="HAMAP-Rule" id="MF_00111"/>
    </source>
</evidence>
<dbReference type="AlphaFoldDB" id="A0A6M8HR63"/>
<evidence type="ECO:0000256" key="2">
    <source>
        <dbReference type="ARBA" id="ARBA00004752"/>
    </source>
</evidence>
<evidence type="ECO:0000256" key="5">
    <source>
        <dbReference type="ARBA" id="ARBA00022679"/>
    </source>
</evidence>
<dbReference type="EMBL" id="CP053708">
    <property type="protein sequence ID" value="QKE90944.1"/>
    <property type="molecule type" value="Genomic_DNA"/>
</dbReference>
<dbReference type="CDD" id="cd01555">
    <property type="entry name" value="UdpNAET"/>
    <property type="match status" value="1"/>
</dbReference>
<feature type="binding site" evidence="12">
    <location>
        <position position="357"/>
    </location>
    <ligand>
        <name>UDP-N-acetyl-alpha-D-glucosamine</name>
        <dbReference type="ChEBI" id="CHEBI:57705"/>
    </ligand>
</feature>
<dbReference type="Pfam" id="PF00275">
    <property type="entry name" value="EPSP_synthase"/>
    <property type="match status" value="1"/>
</dbReference>
<accession>A0A6M8HR63</accession>
<comment type="caution">
    <text evidence="12">Lacks conserved residue(s) required for the propagation of feature annotation.</text>
</comment>
<dbReference type="InterPro" id="IPR005750">
    <property type="entry name" value="UDP_GlcNAc_COvinyl_MurA"/>
</dbReference>
<sequence length="448" mass="46262">MTSFQSAPARILSEASPWWQPDPNHLLSIEGGRPLSGRYPISGAKNAVLPLMVSALLTPHLVTLQNVPRSLDVAVLGALLHRLGVGVSWSDGDPRAPLSLTLCADRVHPGEIEAGLVMRMRASILLLGALLARCGEARMPMPGGDSIGLRTVDFHLAGLRAMGAEITLEHGIIDARAPDGLHGAEIQLEFPSVGATQNLLLAAVLANGTSILGNVAREPEVVDLCTCLIAMGARIEGIGSSTLAIEGRHALGGVLHRVMPDRIELGTIACAAAATGGEILLEGGTLGLLGVAAPLLEQAGVGLREVPGGLVAVRAAGGLVGIDVVTQPWPGFATDLQAPTMALLCIADGAGTVTETIFESRFRHVDELRRMGAVITVRGRTALVRGVPALDGASVMATDVRAGAALVIAGLTARGTTLIDGLDHIDRGYDGLAYKLAACGPRLKRCTG</sequence>
<dbReference type="PANTHER" id="PTHR43783">
    <property type="entry name" value="UDP-N-ACETYLGLUCOSAMINE 1-CARBOXYVINYLTRANSFERASE"/>
    <property type="match status" value="1"/>
</dbReference>
<evidence type="ECO:0000313" key="15">
    <source>
        <dbReference type="Proteomes" id="UP000500767"/>
    </source>
</evidence>
<dbReference type="KEGG" id="lck:HN018_13645"/>
<evidence type="ECO:0000259" key="13">
    <source>
        <dbReference type="Pfam" id="PF00275"/>
    </source>
</evidence>
<dbReference type="UniPathway" id="UPA00219"/>
<comment type="catalytic activity">
    <reaction evidence="11 12">
        <text>phosphoenolpyruvate + UDP-N-acetyl-alpha-D-glucosamine = UDP-N-acetyl-3-O-(1-carboxyvinyl)-alpha-D-glucosamine + phosphate</text>
        <dbReference type="Rhea" id="RHEA:18681"/>
        <dbReference type="ChEBI" id="CHEBI:43474"/>
        <dbReference type="ChEBI" id="CHEBI:57705"/>
        <dbReference type="ChEBI" id="CHEBI:58702"/>
        <dbReference type="ChEBI" id="CHEBI:68483"/>
        <dbReference type="EC" id="2.5.1.7"/>
    </reaction>
</comment>
<gene>
    <name evidence="12 14" type="primary">murA</name>
    <name evidence="14" type="ORF">HN018_13645</name>
</gene>
<dbReference type="NCBIfam" id="TIGR01072">
    <property type="entry name" value="murA"/>
    <property type="match status" value="1"/>
</dbReference>
<dbReference type="GO" id="GO:0071555">
    <property type="term" value="P:cell wall organization"/>
    <property type="evidence" value="ECO:0007669"/>
    <property type="project" value="UniProtKB-KW"/>
</dbReference>
<evidence type="ECO:0000256" key="4">
    <source>
        <dbReference type="ARBA" id="ARBA00022618"/>
    </source>
</evidence>
<evidence type="ECO:0000256" key="10">
    <source>
        <dbReference type="ARBA" id="ARBA00038367"/>
    </source>
</evidence>
<protein>
    <recommendedName>
        <fullName evidence="12">UDP-N-acetylglucosamine 1-carboxyvinyltransferase</fullName>
        <ecNumber evidence="12">2.5.1.7</ecNumber>
    </recommendedName>
    <alternativeName>
        <fullName evidence="12">Enoylpyruvate transferase</fullName>
    </alternativeName>
    <alternativeName>
        <fullName evidence="12">UDP-N-acetylglucosamine enolpyruvyl transferase</fullName>
        <shortName evidence="12">EPT</shortName>
    </alternativeName>
</protein>
<evidence type="ECO:0000313" key="14">
    <source>
        <dbReference type="EMBL" id="QKE90944.1"/>
    </source>
</evidence>
<dbReference type="GO" id="GO:0019277">
    <property type="term" value="P:UDP-N-acetylgalactosamine biosynthetic process"/>
    <property type="evidence" value="ECO:0007669"/>
    <property type="project" value="InterPro"/>
</dbReference>
<proteinExistence type="inferred from homology"/>
<dbReference type="InterPro" id="IPR036968">
    <property type="entry name" value="Enolpyruvate_Tfrase_sf"/>
</dbReference>
<dbReference type="PANTHER" id="PTHR43783:SF1">
    <property type="entry name" value="UDP-N-ACETYLGLUCOSAMINE 1-CARBOXYVINYLTRANSFERASE"/>
    <property type="match status" value="1"/>
</dbReference>
<comment type="pathway">
    <text evidence="2 12">Cell wall biogenesis; peptidoglycan biosynthesis.</text>
</comment>
<dbReference type="GO" id="GO:0051301">
    <property type="term" value="P:cell division"/>
    <property type="evidence" value="ECO:0007669"/>
    <property type="project" value="UniProtKB-KW"/>
</dbReference>
<dbReference type="GO" id="GO:0008360">
    <property type="term" value="P:regulation of cell shape"/>
    <property type="evidence" value="ECO:0007669"/>
    <property type="project" value="UniProtKB-KW"/>
</dbReference>
<evidence type="ECO:0000256" key="7">
    <source>
        <dbReference type="ARBA" id="ARBA00022984"/>
    </source>
</evidence>
<keyword evidence="9 12" id="KW-0961">Cell wall biogenesis/degradation</keyword>
<feature type="domain" description="Enolpyruvate transferase" evidence="13">
    <location>
        <begin position="30"/>
        <end position="433"/>
    </location>
</feature>
<feature type="binding site" evidence="12">
    <location>
        <position position="335"/>
    </location>
    <ligand>
        <name>UDP-N-acetyl-alpha-D-glucosamine</name>
        <dbReference type="ChEBI" id="CHEBI:57705"/>
    </ligand>
</feature>
<feature type="binding site" evidence="12">
    <location>
        <position position="121"/>
    </location>
    <ligand>
        <name>UDP-N-acetyl-alpha-D-glucosamine</name>
        <dbReference type="ChEBI" id="CHEBI:57705"/>
    </ligand>
</feature>
<dbReference type="NCBIfam" id="NF006873">
    <property type="entry name" value="PRK09369.1"/>
    <property type="match status" value="1"/>
</dbReference>
<evidence type="ECO:0000256" key="1">
    <source>
        <dbReference type="ARBA" id="ARBA00004496"/>
    </source>
</evidence>
<dbReference type="Proteomes" id="UP000500767">
    <property type="component" value="Chromosome"/>
</dbReference>